<proteinExistence type="predicted"/>
<dbReference type="EMBL" id="CAEZTG010000153">
    <property type="protein sequence ID" value="CAB4575496.1"/>
    <property type="molecule type" value="Genomic_DNA"/>
</dbReference>
<accession>A0A6J6EI36</accession>
<gene>
    <name evidence="1" type="ORF">UFOPK1603_01419</name>
</gene>
<evidence type="ECO:0000313" key="1">
    <source>
        <dbReference type="EMBL" id="CAB4575496.1"/>
    </source>
</evidence>
<sequence>MDAGVHCLTLAGLANSEIVRRKFRDLTTTTEERFGVPLFARFGDRSFHVIVHGRECHKVRVKDLLRFANGNTQALRETKRFHAVGQPVADHLCFGALFDGDRGGINIEHSRCGCVVNVLARFKRTDQTRIFRQVCDATEFDLVVVGDEERVALRGNKCLAEFAPEFTAHRNVVKVRSVGTETTCSRNRLVESRMNAAIGCNFGKESFAIGGTKLLDLAIGKEVLDDWMLTQQLLERCCIGRVTGLRLLLWRELQFFEKDLAQLHGGVHVELFVGVSPDQRAQFIATRNELVSQLSEFTFIDTNAENFHSGEYSDQRNFNIGIQVGEPASNERFLQGPN</sequence>
<reference evidence="1" key="1">
    <citation type="submission" date="2020-05" db="EMBL/GenBank/DDBJ databases">
        <authorList>
            <person name="Chiriac C."/>
            <person name="Salcher M."/>
            <person name="Ghai R."/>
            <person name="Kavagutti S V."/>
        </authorList>
    </citation>
    <scope>NUCLEOTIDE SEQUENCE</scope>
</reference>
<dbReference type="AlphaFoldDB" id="A0A6J6EI36"/>
<name>A0A6J6EI36_9ZZZZ</name>
<protein>
    <submittedName>
        <fullName evidence="1">Unannotated protein</fullName>
    </submittedName>
</protein>
<organism evidence="1">
    <name type="scientific">freshwater metagenome</name>
    <dbReference type="NCBI Taxonomy" id="449393"/>
    <lineage>
        <taxon>unclassified sequences</taxon>
        <taxon>metagenomes</taxon>
        <taxon>ecological metagenomes</taxon>
    </lineage>
</organism>